<dbReference type="Proteomes" id="UP000381693">
    <property type="component" value="Unassembled WGS sequence"/>
</dbReference>
<organism evidence="1 2">
    <name type="scientific">Methylacidimicrobium cyclopophantes</name>
    <dbReference type="NCBI Taxonomy" id="1041766"/>
    <lineage>
        <taxon>Bacteria</taxon>
        <taxon>Pseudomonadati</taxon>
        <taxon>Verrucomicrobiota</taxon>
        <taxon>Methylacidimicrobium</taxon>
    </lineage>
</organism>
<comment type="caution">
    <text evidence="1">The sequence shown here is derived from an EMBL/GenBank/DDBJ whole genome shotgun (WGS) entry which is preliminary data.</text>
</comment>
<reference evidence="1" key="1">
    <citation type="submission" date="2019-09" db="EMBL/GenBank/DDBJ databases">
        <authorList>
            <person name="Cremers G."/>
        </authorList>
    </citation>
    <scope>NUCLEOTIDE SEQUENCE [LARGE SCALE GENOMIC DNA]</scope>
    <source>
        <strain evidence="1">3B</strain>
    </source>
</reference>
<evidence type="ECO:0000313" key="2">
    <source>
        <dbReference type="Proteomes" id="UP000381693"/>
    </source>
</evidence>
<dbReference type="AlphaFoldDB" id="A0A5E6MEQ8"/>
<proteinExistence type="predicted"/>
<keyword evidence="2" id="KW-1185">Reference proteome</keyword>
<sequence>MALTLSTLVWGVLDLAATSAGSPATAKPARPLRWLFAGPAIAALAADASGARLLAGSQPFLMRRQPLREVPADWNAIPILSCKSLGEIQMALAPGALDPSVRGILYDVEKWRFTPVEEQRAPAISMKRAAAAVRARGLLFLTAPAVDLVPVLAPDSGRKRQDETYLRLGLAADAARYADVFDIQAQRFESDAARYARFVREAAAQAKRANPKVLLLAGLSTQPGGQWVTVDDILRAIEATRGIVDGYWFNMPKPSAYSPRVTDFRPDIAIEVLRRLAGRSWPAPDGADR</sequence>
<accession>A0A5E6MEQ8</accession>
<protein>
    <submittedName>
        <fullName evidence="1">Uncharacterized protein</fullName>
    </submittedName>
</protein>
<dbReference type="EMBL" id="CABFUZ020000111">
    <property type="protein sequence ID" value="VVM06313.1"/>
    <property type="molecule type" value="Genomic_DNA"/>
</dbReference>
<gene>
    <name evidence="1" type="ORF">MAMC_01031</name>
</gene>
<name>A0A5E6MEQ8_9BACT</name>
<evidence type="ECO:0000313" key="1">
    <source>
        <dbReference type="EMBL" id="VVM06313.1"/>
    </source>
</evidence>